<protein>
    <recommendedName>
        <fullName evidence="3">DUF4174 domain-containing protein</fullName>
    </recommendedName>
</protein>
<proteinExistence type="predicted"/>
<dbReference type="EMBL" id="LPWH01000067">
    <property type="protein sequence ID" value="POR01316.1"/>
    <property type="molecule type" value="Genomic_DNA"/>
</dbReference>
<keyword evidence="2" id="KW-1185">Reference proteome</keyword>
<accession>A0A2S4JP81</accession>
<reference evidence="2" key="1">
    <citation type="submission" date="2015-12" db="EMBL/GenBank/DDBJ databases">
        <authorList>
            <person name="Lodha T.D."/>
            <person name="Chintalapati S."/>
            <person name="Chintalapati V.R."/>
            <person name="Sravanthi T."/>
        </authorList>
    </citation>
    <scope>NUCLEOTIDE SEQUENCE [LARGE SCALE GENOMIC DNA]</scope>
    <source>
        <strain evidence="2">JC133</strain>
    </source>
</reference>
<dbReference type="AlphaFoldDB" id="A0A2S4JP81"/>
<name>A0A2S4JP81_9SPIO</name>
<comment type="caution">
    <text evidence="1">The sequence shown here is derived from an EMBL/GenBank/DDBJ whole genome shotgun (WGS) entry which is preliminary data.</text>
</comment>
<gene>
    <name evidence="1" type="ORF">AU468_08340</name>
</gene>
<sequence>MLALCMIAPATVRGDIPRLLPELNRLDEGGYLLLVLAEDQNDDRLFEVHLTLSNRWNALTRRRILPLDALPRRHDVAALARLTGVQGSDFALVLLNHRGEVLFRSTDPARVLEILPAVDADRREQ</sequence>
<dbReference type="Proteomes" id="UP000237350">
    <property type="component" value="Unassembled WGS sequence"/>
</dbReference>
<evidence type="ECO:0000313" key="1">
    <source>
        <dbReference type="EMBL" id="POR01316.1"/>
    </source>
</evidence>
<organism evidence="1 2">
    <name type="scientific">Alkalispirochaeta sphaeroplastigenens</name>
    <dbReference type="NCBI Taxonomy" id="1187066"/>
    <lineage>
        <taxon>Bacteria</taxon>
        <taxon>Pseudomonadati</taxon>
        <taxon>Spirochaetota</taxon>
        <taxon>Spirochaetia</taxon>
        <taxon>Spirochaetales</taxon>
        <taxon>Spirochaetaceae</taxon>
        <taxon>Alkalispirochaeta</taxon>
    </lineage>
</organism>
<evidence type="ECO:0000313" key="2">
    <source>
        <dbReference type="Proteomes" id="UP000237350"/>
    </source>
</evidence>
<evidence type="ECO:0008006" key="3">
    <source>
        <dbReference type="Google" id="ProtNLM"/>
    </source>
</evidence>